<protein>
    <submittedName>
        <fullName evidence="1">Probable trans-acting regulatory HvrA protein</fullName>
    </submittedName>
</protein>
<dbReference type="Proteomes" id="UP000218890">
    <property type="component" value="Chromosome"/>
</dbReference>
<accession>A0A0X8X906</accession>
<dbReference type="RefSeq" id="WP_096409017.1">
    <property type="nucleotide sequence ID" value="NZ_AP017372.2"/>
</dbReference>
<dbReference type="EMBL" id="AP017372">
    <property type="protein sequence ID" value="BAU57742.1"/>
    <property type="molecule type" value="Genomic_DNA"/>
</dbReference>
<evidence type="ECO:0000313" key="2">
    <source>
        <dbReference type="Proteomes" id="UP000218890"/>
    </source>
</evidence>
<organism evidence="1 2">
    <name type="scientific">Halorhodospira halochloris</name>
    <name type="common">Ectothiorhodospira halochloris</name>
    <dbReference type="NCBI Taxonomy" id="1052"/>
    <lineage>
        <taxon>Bacteria</taxon>
        <taxon>Pseudomonadati</taxon>
        <taxon>Pseudomonadota</taxon>
        <taxon>Gammaproteobacteria</taxon>
        <taxon>Chromatiales</taxon>
        <taxon>Ectothiorhodospiraceae</taxon>
        <taxon>Halorhodospira</taxon>
    </lineage>
</organism>
<reference evidence="1" key="1">
    <citation type="submission" date="2016-02" db="EMBL/GenBank/DDBJ databases">
        <title>Halorhodospira halochloris DSM-1059 complete genome, version 2.</title>
        <authorList>
            <person name="Tsukatani Y."/>
        </authorList>
    </citation>
    <scope>NUCLEOTIDE SEQUENCE</scope>
    <source>
        <strain evidence="1">DSM 1059</strain>
    </source>
</reference>
<sequence>MEELSRYSVDELRRMRGLVEKEMERRREDYLRQALREVEQIAERYGFALSDLVDDIEVQHSHQQHCQQHNSRQ</sequence>
<dbReference type="OrthoDB" id="9993391at2"/>
<gene>
    <name evidence="1" type="ORF">HH1059_10440</name>
</gene>
<dbReference type="KEGG" id="hhk:HH1059_10440"/>
<keyword evidence="2" id="KW-1185">Reference proteome</keyword>
<evidence type="ECO:0000313" key="1">
    <source>
        <dbReference type="EMBL" id="BAU57742.1"/>
    </source>
</evidence>
<name>A0A0X8X906_HALHR</name>
<dbReference type="AlphaFoldDB" id="A0A0X8X906"/>
<proteinExistence type="predicted"/>